<evidence type="ECO:0000313" key="1">
    <source>
        <dbReference type="EMBL" id="KRH16337.1"/>
    </source>
</evidence>
<protein>
    <submittedName>
        <fullName evidence="1 2">Uncharacterized protein</fullName>
    </submittedName>
</protein>
<dbReference type="Gramene" id="KRH16337">
    <property type="protein sequence ID" value="KRH16337"/>
    <property type="gene ID" value="GLYMA_14G149600"/>
</dbReference>
<accession>A0A0R0GD57</accession>
<dbReference type="InParanoid" id="A0A0R0GD57"/>
<name>A0A0R0GD57_SOYBN</name>
<reference evidence="1" key="3">
    <citation type="submission" date="2018-07" db="EMBL/GenBank/DDBJ databases">
        <title>WGS assembly of Glycine max.</title>
        <authorList>
            <person name="Schmutz J."/>
            <person name="Cannon S."/>
            <person name="Schlueter J."/>
            <person name="Ma J."/>
            <person name="Mitros T."/>
            <person name="Nelson W."/>
            <person name="Hyten D."/>
            <person name="Song Q."/>
            <person name="Thelen J."/>
            <person name="Cheng J."/>
            <person name="Xu D."/>
            <person name="Hellsten U."/>
            <person name="May G."/>
            <person name="Yu Y."/>
            <person name="Sakurai T."/>
            <person name="Umezawa T."/>
            <person name="Bhattacharyya M."/>
            <person name="Sandhu D."/>
            <person name="Valliyodan B."/>
            <person name="Lindquist E."/>
            <person name="Peto M."/>
            <person name="Grant D."/>
            <person name="Shu S."/>
            <person name="Goodstein D."/>
            <person name="Barry K."/>
            <person name="Futrell-Griggs M."/>
            <person name="Abernathy B."/>
            <person name="Du J."/>
            <person name="Tian Z."/>
            <person name="Zhu L."/>
            <person name="Gill N."/>
            <person name="Joshi T."/>
            <person name="Libault M."/>
            <person name="Sethuraman A."/>
            <person name="Zhang X."/>
            <person name="Shinozaki K."/>
            <person name="Nguyen H."/>
            <person name="Wing R."/>
            <person name="Cregan P."/>
            <person name="Specht J."/>
            <person name="Grimwood J."/>
            <person name="Rokhsar D."/>
            <person name="Stacey G."/>
            <person name="Shoemaker R."/>
            <person name="Jackson S."/>
        </authorList>
    </citation>
    <scope>NUCLEOTIDE SEQUENCE</scope>
    <source>
        <tissue evidence="1">Callus</tissue>
    </source>
</reference>
<organism evidence="1">
    <name type="scientific">Glycine max</name>
    <name type="common">Soybean</name>
    <name type="synonym">Glycine hispida</name>
    <dbReference type="NCBI Taxonomy" id="3847"/>
    <lineage>
        <taxon>Eukaryota</taxon>
        <taxon>Viridiplantae</taxon>
        <taxon>Streptophyta</taxon>
        <taxon>Embryophyta</taxon>
        <taxon>Tracheophyta</taxon>
        <taxon>Spermatophyta</taxon>
        <taxon>Magnoliopsida</taxon>
        <taxon>eudicotyledons</taxon>
        <taxon>Gunneridae</taxon>
        <taxon>Pentapetalae</taxon>
        <taxon>rosids</taxon>
        <taxon>fabids</taxon>
        <taxon>Fabales</taxon>
        <taxon>Fabaceae</taxon>
        <taxon>Papilionoideae</taxon>
        <taxon>50 kb inversion clade</taxon>
        <taxon>NPAAA clade</taxon>
        <taxon>indigoferoid/millettioid clade</taxon>
        <taxon>Phaseoleae</taxon>
        <taxon>Glycine</taxon>
        <taxon>Glycine subgen. Soja</taxon>
    </lineage>
</organism>
<evidence type="ECO:0000313" key="3">
    <source>
        <dbReference type="Proteomes" id="UP000008827"/>
    </source>
</evidence>
<evidence type="ECO:0000313" key="2">
    <source>
        <dbReference type="EnsemblPlants" id="KRH16337"/>
    </source>
</evidence>
<dbReference type="PANTHER" id="PTHR48475">
    <property type="entry name" value="RIBONUCLEASE H"/>
    <property type="match status" value="1"/>
</dbReference>
<reference evidence="2" key="2">
    <citation type="submission" date="2018-02" db="UniProtKB">
        <authorList>
            <consortium name="EnsemblPlants"/>
        </authorList>
    </citation>
    <scope>IDENTIFICATION</scope>
    <source>
        <strain evidence="2">Williams 82</strain>
    </source>
</reference>
<dbReference type="AlphaFoldDB" id="A0A0R0GD57"/>
<gene>
    <name evidence="1" type="ORF">GLYMA_14G149600</name>
</gene>
<keyword evidence="3" id="KW-1185">Reference proteome</keyword>
<sequence length="86" mass="10199">MIEIWDFLEKGSFPKNPTATEKLKRKAMYYVIEGGDLYKRRFTTPLLKCLTRDQSEYVIEEMHRGICGMHSKSQLMTTRVLRVGYY</sequence>
<proteinExistence type="predicted"/>
<dbReference type="Gene3D" id="1.10.340.70">
    <property type="match status" value="1"/>
</dbReference>
<dbReference type="EnsemblPlants" id="KRH16337">
    <property type="protein sequence ID" value="KRH16337"/>
    <property type="gene ID" value="GLYMA_14G149600"/>
</dbReference>
<reference evidence="1 2" key="1">
    <citation type="journal article" date="2010" name="Nature">
        <title>Genome sequence of the palaeopolyploid soybean.</title>
        <authorList>
            <person name="Schmutz J."/>
            <person name="Cannon S.B."/>
            <person name="Schlueter J."/>
            <person name="Ma J."/>
            <person name="Mitros T."/>
            <person name="Nelson W."/>
            <person name="Hyten D.L."/>
            <person name="Song Q."/>
            <person name="Thelen J.J."/>
            <person name="Cheng J."/>
            <person name="Xu D."/>
            <person name="Hellsten U."/>
            <person name="May G.D."/>
            <person name="Yu Y."/>
            <person name="Sakurai T."/>
            <person name="Umezawa T."/>
            <person name="Bhattacharyya M.K."/>
            <person name="Sandhu D."/>
            <person name="Valliyodan B."/>
            <person name="Lindquist E."/>
            <person name="Peto M."/>
            <person name="Grant D."/>
            <person name="Shu S."/>
            <person name="Goodstein D."/>
            <person name="Barry K."/>
            <person name="Futrell-Griggs M."/>
            <person name="Abernathy B."/>
            <person name="Du J."/>
            <person name="Tian Z."/>
            <person name="Zhu L."/>
            <person name="Gill N."/>
            <person name="Joshi T."/>
            <person name="Libault M."/>
            <person name="Sethuraman A."/>
            <person name="Zhang X.-C."/>
            <person name="Shinozaki K."/>
            <person name="Nguyen H.T."/>
            <person name="Wing R.A."/>
            <person name="Cregan P."/>
            <person name="Specht J."/>
            <person name="Grimwood J."/>
            <person name="Rokhsar D."/>
            <person name="Stacey G."/>
            <person name="Shoemaker R.C."/>
            <person name="Jackson S.A."/>
        </authorList>
    </citation>
    <scope>NUCLEOTIDE SEQUENCE</scope>
    <source>
        <strain evidence="2">cv. Williams 82</strain>
        <tissue evidence="1">Callus</tissue>
    </source>
</reference>
<dbReference type="EMBL" id="CM000847">
    <property type="protein sequence ID" value="KRH16337.1"/>
    <property type="molecule type" value="Genomic_DNA"/>
</dbReference>
<dbReference type="OMA" id="YDIEEIH"/>
<dbReference type="Proteomes" id="UP000008827">
    <property type="component" value="Chromosome 14"/>
</dbReference>
<dbReference type="PANTHER" id="PTHR48475:SF2">
    <property type="entry name" value="RIBONUCLEASE H"/>
    <property type="match status" value="1"/>
</dbReference>